<accession>A0A5E4QRH2</accession>
<evidence type="ECO:0000313" key="1">
    <source>
        <dbReference type="EMBL" id="VVD00539.1"/>
    </source>
</evidence>
<keyword evidence="2" id="KW-1185">Reference proteome</keyword>
<organism evidence="1 2">
    <name type="scientific">Leptidea sinapis</name>
    <dbReference type="NCBI Taxonomy" id="189913"/>
    <lineage>
        <taxon>Eukaryota</taxon>
        <taxon>Metazoa</taxon>
        <taxon>Ecdysozoa</taxon>
        <taxon>Arthropoda</taxon>
        <taxon>Hexapoda</taxon>
        <taxon>Insecta</taxon>
        <taxon>Pterygota</taxon>
        <taxon>Neoptera</taxon>
        <taxon>Endopterygota</taxon>
        <taxon>Lepidoptera</taxon>
        <taxon>Glossata</taxon>
        <taxon>Ditrysia</taxon>
        <taxon>Papilionoidea</taxon>
        <taxon>Pieridae</taxon>
        <taxon>Dismorphiinae</taxon>
        <taxon>Leptidea</taxon>
    </lineage>
</organism>
<gene>
    <name evidence="1" type="ORF">LSINAPIS_LOCUS11150</name>
</gene>
<reference evidence="1 2" key="1">
    <citation type="submission" date="2017-07" db="EMBL/GenBank/DDBJ databases">
        <authorList>
            <person name="Talla V."/>
            <person name="Backstrom N."/>
        </authorList>
    </citation>
    <scope>NUCLEOTIDE SEQUENCE [LARGE SCALE GENOMIC DNA]</scope>
</reference>
<evidence type="ECO:0000313" key="2">
    <source>
        <dbReference type="Proteomes" id="UP000324832"/>
    </source>
</evidence>
<dbReference type="AlphaFoldDB" id="A0A5E4QRH2"/>
<dbReference type="Proteomes" id="UP000324832">
    <property type="component" value="Unassembled WGS sequence"/>
</dbReference>
<protein>
    <submittedName>
        <fullName evidence="1">Uncharacterized protein</fullName>
    </submittedName>
</protein>
<sequence length="115" mass="13719">MKQALTWKETRVHYLVPKCYFHVTLEFTTFISMTAEPLLFTKEKISALQEYSVFPKELKMQMSGVKIWRYRIYTELEKKNENPRPVVVTLTTYGKKLTILRGSRTNKTTHYVKEH</sequence>
<name>A0A5E4QRH2_9NEOP</name>
<proteinExistence type="predicted"/>
<dbReference type="EMBL" id="FZQP02004790">
    <property type="protein sequence ID" value="VVD00539.1"/>
    <property type="molecule type" value="Genomic_DNA"/>
</dbReference>